<evidence type="ECO:0000313" key="1">
    <source>
        <dbReference type="EMBL" id="KAJ8982172.1"/>
    </source>
</evidence>
<dbReference type="InterPro" id="IPR011604">
    <property type="entry name" value="PDDEXK-like_dom_sf"/>
</dbReference>
<keyword evidence="2" id="KW-1185">Reference proteome</keyword>
<accession>A0ABQ9JWT9</accession>
<comment type="caution">
    <text evidence="1">The sequence shown here is derived from an EMBL/GenBank/DDBJ whole genome shotgun (WGS) entry which is preliminary data.</text>
</comment>
<sequence>MRFNKLLVNRFRQDGRSLLDIAHLLGISYGTLRRAIERNATYGTSGYRYHGGRTRATSPINTDFGSPQKDIKCKPAATDTVISSSTLRRRLHARLSTSKLPSFAACSPYCKIKYGENGMKDFGRRICYPEKLFGGGSVTVWGGIMRNGRTDLVVLEGEEYECSALVDSMPRRYPMSSGSPDGIFEDGIIEIKCPISAKTYIKII</sequence>
<dbReference type="EMBL" id="JAPWTJ010000141">
    <property type="protein sequence ID" value="KAJ8982172.1"/>
    <property type="molecule type" value="Genomic_DNA"/>
</dbReference>
<dbReference type="Gene3D" id="3.90.320.10">
    <property type="match status" value="1"/>
</dbReference>
<dbReference type="Proteomes" id="UP001162164">
    <property type="component" value="Unassembled WGS sequence"/>
</dbReference>
<protein>
    <submittedName>
        <fullName evidence="1">Uncharacterized protein</fullName>
    </submittedName>
</protein>
<reference evidence="1" key="1">
    <citation type="journal article" date="2023" name="Insect Mol. Biol.">
        <title>Genome sequencing provides insights into the evolution of gene families encoding plant cell wall-degrading enzymes in longhorned beetles.</title>
        <authorList>
            <person name="Shin N.R."/>
            <person name="Okamura Y."/>
            <person name="Kirsch R."/>
            <person name="Pauchet Y."/>
        </authorList>
    </citation>
    <scope>NUCLEOTIDE SEQUENCE</scope>
    <source>
        <strain evidence="1">MMC_N1</strain>
    </source>
</reference>
<proteinExistence type="predicted"/>
<gene>
    <name evidence="1" type="ORF">NQ317_013957</name>
</gene>
<organism evidence="1 2">
    <name type="scientific">Molorchus minor</name>
    <dbReference type="NCBI Taxonomy" id="1323400"/>
    <lineage>
        <taxon>Eukaryota</taxon>
        <taxon>Metazoa</taxon>
        <taxon>Ecdysozoa</taxon>
        <taxon>Arthropoda</taxon>
        <taxon>Hexapoda</taxon>
        <taxon>Insecta</taxon>
        <taxon>Pterygota</taxon>
        <taxon>Neoptera</taxon>
        <taxon>Endopterygota</taxon>
        <taxon>Coleoptera</taxon>
        <taxon>Polyphaga</taxon>
        <taxon>Cucujiformia</taxon>
        <taxon>Chrysomeloidea</taxon>
        <taxon>Cerambycidae</taxon>
        <taxon>Lamiinae</taxon>
        <taxon>Monochamini</taxon>
        <taxon>Molorchus</taxon>
    </lineage>
</organism>
<evidence type="ECO:0000313" key="2">
    <source>
        <dbReference type="Proteomes" id="UP001162164"/>
    </source>
</evidence>
<name>A0ABQ9JWT9_9CUCU</name>